<protein>
    <submittedName>
        <fullName evidence="1">Uncharacterized protein</fullName>
    </submittedName>
</protein>
<dbReference type="EMBL" id="JAHDVG010000473">
    <property type="protein sequence ID" value="KAH1178871.1"/>
    <property type="molecule type" value="Genomic_DNA"/>
</dbReference>
<evidence type="ECO:0000313" key="1">
    <source>
        <dbReference type="EMBL" id="KAH1178871.1"/>
    </source>
</evidence>
<proteinExistence type="predicted"/>
<organism evidence="1 2">
    <name type="scientific">Mauremys mutica</name>
    <name type="common">yellowpond turtle</name>
    <dbReference type="NCBI Taxonomy" id="74926"/>
    <lineage>
        <taxon>Eukaryota</taxon>
        <taxon>Metazoa</taxon>
        <taxon>Chordata</taxon>
        <taxon>Craniata</taxon>
        <taxon>Vertebrata</taxon>
        <taxon>Euteleostomi</taxon>
        <taxon>Archelosauria</taxon>
        <taxon>Testudinata</taxon>
        <taxon>Testudines</taxon>
        <taxon>Cryptodira</taxon>
        <taxon>Durocryptodira</taxon>
        <taxon>Testudinoidea</taxon>
        <taxon>Geoemydidae</taxon>
        <taxon>Geoemydinae</taxon>
        <taxon>Mauremys</taxon>
    </lineage>
</organism>
<reference evidence="1" key="1">
    <citation type="submission" date="2021-09" db="EMBL/GenBank/DDBJ databases">
        <title>The genome of Mauremys mutica provides insights into the evolution of semi-aquatic lifestyle.</title>
        <authorList>
            <person name="Gong S."/>
            <person name="Gao Y."/>
        </authorList>
    </citation>
    <scope>NUCLEOTIDE SEQUENCE</scope>
    <source>
        <strain evidence="1">MM-2020</strain>
        <tissue evidence="1">Muscle</tissue>
    </source>
</reference>
<accession>A0A9D3XFU6</accession>
<dbReference type="Proteomes" id="UP000827986">
    <property type="component" value="Unassembled WGS sequence"/>
</dbReference>
<dbReference type="AlphaFoldDB" id="A0A9D3XFU6"/>
<gene>
    <name evidence="1" type="ORF">KIL84_000202</name>
</gene>
<comment type="caution">
    <text evidence="1">The sequence shown here is derived from an EMBL/GenBank/DDBJ whole genome shotgun (WGS) entry which is preliminary data.</text>
</comment>
<name>A0A9D3XFU6_9SAUR</name>
<keyword evidence="2" id="KW-1185">Reference proteome</keyword>
<evidence type="ECO:0000313" key="2">
    <source>
        <dbReference type="Proteomes" id="UP000827986"/>
    </source>
</evidence>
<sequence length="100" mass="10551">MCRQALSLCPSSEVCMCAQTPDTASTAVYSSSSHTPRHAGTDTPVLLMQLVHLVSGLNAESHDPTTGLHLVTSSHSSFSLQTQILPPCPLHSHTIPCQAS</sequence>